<keyword evidence="12" id="KW-1185">Reference proteome</keyword>
<keyword evidence="4 8" id="KW-0732">Signal</keyword>
<protein>
    <submittedName>
        <fullName evidence="11">Spore germination protein GerKC</fullName>
    </submittedName>
</protein>
<dbReference type="Proteomes" id="UP000239549">
    <property type="component" value="Unassembled WGS sequence"/>
</dbReference>
<evidence type="ECO:0000256" key="3">
    <source>
        <dbReference type="ARBA" id="ARBA00022544"/>
    </source>
</evidence>
<dbReference type="GO" id="GO:0016020">
    <property type="term" value="C:membrane"/>
    <property type="evidence" value="ECO:0007669"/>
    <property type="project" value="UniProtKB-SubCell"/>
</dbReference>
<dbReference type="Pfam" id="PF25198">
    <property type="entry name" value="Spore_GerAC_N"/>
    <property type="match status" value="1"/>
</dbReference>
<evidence type="ECO:0000259" key="9">
    <source>
        <dbReference type="Pfam" id="PF05504"/>
    </source>
</evidence>
<evidence type="ECO:0000256" key="4">
    <source>
        <dbReference type="ARBA" id="ARBA00022729"/>
    </source>
</evidence>
<dbReference type="EMBL" id="BFAV01000157">
    <property type="protein sequence ID" value="GBF35113.1"/>
    <property type="molecule type" value="Genomic_DNA"/>
</dbReference>
<evidence type="ECO:0000313" key="12">
    <source>
        <dbReference type="Proteomes" id="UP000239549"/>
    </source>
</evidence>
<dbReference type="Gene3D" id="3.30.300.210">
    <property type="entry name" value="Nutrient germinant receptor protein C, domain 3"/>
    <property type="match status" value="1"/>
</dbReference>
<dbReference type="Gene3D" id="6.20.190.10">
    <property type="entry name" value="Nutrient germinant receptor protein C, domain 1"/>
    <property type="match status" value="1"/>
</dbReference>
<keyword evidence="6" id="KW-0564">Palmitate</keyword>
<evidence type="ECO:0000259" key="10">
    <source>
        <dbReference type="Pfam" id="PF25198"/>
    </source>
</evidence>
<accession>A0A2L2XHD3</accession>
<comment type="similarity">
    <text evidence="2">Belongs to the GerABKC lipoprotein family.</text>
</comment>
<evidence type="ECO:0000256" key="5">
    <source>
        <dbReference type="ARBA" id="ARBA00023136"/>
    </source>
</evidence>
<dbReference type="InterPro" id="IPR038501">
    <property type="entry name" value="Spore_GerAC_C_sf"/>
</dbReference>
<dbReference type="InterPro" id="IPR057336">
    <property type="entry name" value="GerAC_N"/>
</dbReference>
<dbReference type="OrthoDB" id="9816067at2"/>
<proteinExistence type="inferred from homology"/>
<feature type="domain" description="Spore germination GerAC-like C-terminal" evidence="9">
    <location>
        <begin position="227"/>
        <end position="393"/>
    </location>
</feature>
<dbReference type="Pfam" id="PF05504">
    <property type="entry name" value="Spore_GerAC"/>
    <property type="match status" value="1"/>
</dbReference>
<dbReference type="PANTHER" id="PTHR35789:SF1">
    <property type="entry name" value="SPORE GERMINATION PROTEIN B3"/>
    <property type="match status" value="1"/>
</dbReference>
<evidence type="ECO:0000256" key="7">
    <source>
        <dbReference type="ARBA" id="ARBA00023288"/>
    </source>
</evidence>
<organism evidence="11 12">
    <name type="scientific">Desulfocucumis palustris</name>
    <dbReference type="NCBI Taxonomy" id="1898651"/>
    <lineage>
        <taxon>Bacteria</taxon>
        <taxon>Bacillati</taxon>
        <taxon>Bacillota</taxon>
        <taxon>Clostridia</taxon>
        <taxon>Eubacteriales</taxon>
        <taxon>Desulfocucumaceae</taxon>
        <taxon>Desulfocucumis</taxon>
    </lineage>
</organism>
<evidence type="ECO:0000256" key="6">
    <source>
        <dbReference type="ARBA" id="ARBA00023139"/>
    </source>
</evidence>
<comment type="caution">
    <text evidence="11">The sequence shown here is derived from an EMBL/GenBank/DDBJ whole genome shotgun (WGS) entry which is preliminary data.</text>
</comment>
<dbReference type="RefSeq" id="WP_104373233.1">
    <property type="nucleotide sequence ID" value="NZ_BFAV01000157.1"/>
</dbReference>
<evidence type="ECO:0000256" key="2">
    <source>
        <dbReference type="ARBA" id="ARBA00007886"/>
    </source>
</evidence>
<dbReference type="InterPro" id="IPR008844">
    <property type="entry name" value="Spore_GerAC-like"/>
</dbReference>
<evidence type="ECO:0000256" key="8">
    <source>
        <dbReference type="SAM" id="SignalP"/>
    </source>
</evidence>
<reference evidence="12" key="1">
    <citation type="submission" date="2018-02" db="EMBL/GenBank/DDBJ databases">
        <title>Genome sequence of Desulfocucumis palustris strain NAW-5.</title>
        <authorList>
            <person name="Watanabe M."/>
            <person name="Kojima H."/>
            <person name="Fukui M."/>
        </authorList>
    </citation>
    <scope>NUCLEOTIDE SEQUENCE [LARGE SCALE GENOMIC DNA]</scope>
    <source>
        <strain evidence="12">NAW-5</strain>
    </source>
</reference>
<dbReference type="NCBIfam" id="TIGR02887">
    <property type="entry name" value="spore_ger_x_C"/>
    <property type="match status" value="1"/>
</dbReference>
<keyword evidence="5" id="KW-0472">Membrane</keyword>
<feature type="domain" description="Spore germination protein N-terminal" evidence="10">
    <location>
        <begin position="25"/>
        <end position="200"/>
    </location>
</feature>
<dbReference type="AlphaFoldDB" id="A0A2L2XHD3"/>
<keyword evidence="7" id="KW-0449">Lipoprotein</keyword>
<name>A0A2L2XHD3_9FIRM</name>
<evidence type="ECO:0000256" key="1">
    <source>
        <dbReference type="ARBA" id="ARBA00004635"/>
    </source>
</evidence>
<dbReference type="PANTHER" id="PTHR35789">
    <property type="entry name" value="SPORE GERMINATION PROTEIN B3"/>
    <property type="match status" value="1"/>
</dbReference>
<dbReference type="GO" id="GO:0009847">
    <property type="term" value="P:spore germination"/>
    <property type="evidence" value="ECO:0007669"/>
    <property type="project" value="InterPro"/>
</dbReference>
<evidence type="ECO:0000313" key="11">
    <source>
        <dbReference type="EMBL" id="GBF35113.1"/>
    </source>
</evidence>
<comment type="subcellular location">
    <subcellularLocation>
        <location evidence="1">Membrane</location>
        <topology evidence="1">Lipid-anchor</topology>
    </subcellularLocation>
</comment>
<dbReference type="PROSITE" id="PS51257">
    <property type="entry name" value="PROKAR_LIPOPROTEIN"/>
    <property type="match status" value="1"/>
</dbReference>
<feature type="signal peptide" evidence="8">
    <location>
        <begin position="1"/>
        <end position="19"/>
    </location>
</feature>
<keyword evidence="3" id="KW-0309">Germination</keyword>
<sequence length="403" mass="44036">MKRKTLTLIISLALPFFLASGCWNKVELDQRAIVAGFGLDKAREEGRLKVTVQVAKPGEIKAGAKSEGGAPSAVTVFTGTGYTFFDGLRNLAMVTGKKLFLSEAKILVVGEELARDDIGKATDLYERDAEPSTRNYLLIARGEAEEVLETEMGLEKIWAYGIGNTVKAMSAHGKAPAIEIADFLEAVESKTTAPVATAVRLVSKGEEKGEITAGENKARPPKEIKVSGAAVFRNYKMTGWLDERETRGLLWVTGKIKSGIIVVPAPGDDSRLVAFEIIRAKADIKPEMKDGNLTITVEVEEEGNLGEEQPDSVDVTVPGVLRELEKRKKEAIEKEILAAVSRSRELNADIFGFGEAVHRKYPGEWKQLEAGWDEIYPTLEVNLAVDARIRRTGKITKPAEPRS</sequence>
<dbReference type="InterPro" id="IPR046953">
    <property type="entry name" value="Spore_GerAC-like_C"/>
</dbReference>
<gene>
    <name evidence="11" type="ORF">DCCM_4236</name>
</gene>
<feature type="chain" id="PRO_5014817946" evidence="8">
    <location>
        <begin position="20"/>
        <end position="403"/>
    </location>
</feature>